<dbReference type="Pfam" id="PF01510">
    <property type="entry name" value="Amidase_2"/>
    <property type="match status" value="1"/>
</dbReference>
<accession>A0ABZ0UX78</accession>
<evidence type="ECO:0000313" key="6">
    <source>
        <dbReference type="EMBL" id="WPY00674.1"/>
    </source>
</evidence>
<dbReference type="SUPFAM" id="SSF55846">
    <property type="entry name" value="N-acetylmuramoyl-L-alanine amidase-like"/>
    <property type="match status" value="1"/>
</dbReference>
<reference evidence="6 7" key="1">
    <citation type="submission" date="2022-10" db="EMBL/GenBank/DDBJ databases">
        <title>Host association and intracellularity evolved multiple times independently in the Rickettsiales.</title>
        <authorList>
            <person name="Castelli M."/>
            <person name="Nardi T."/>
            <person name="Gammuto L."/>
            <person name="Bellinzona G."/>
            <person name="Sabaneyeva E."/>
            <person name="Potekhin A."/>
            <person name="Serra V."/>
            <person name="Petroni G."/>
            <person name="Sassera D."/>
        </authorList>
    </citation>
    <scope>NUCLEOTIDE SEQUENCE [LARGE SCALE GENOMIC DNA]</scope>
    <source>
        <strain evidence="6 7">Kr 154-4</strain>
    </source>
</reference>
<dbReference type="Gene3D" id="3.40.80.10">
    <property type="entry name" value="Peptidoglycan recognition protein-like"/>
    <property type="match status" value="1"/>
</dbReference>
<organism evidence="6 7">
    <name type="scientific">Candidatus Trichorickettsia mobilis</name>
    <dbReference type="NCBI Taxonomy" id="1346319"/>
    <lineage>
        <taxon>Bacteria</taxon>
        <taxon>Pseudomonadati</taxon>
        <taxon>Pseudomonadota</taxon>
        <taxon>Alphaproteobacteria</taxon>
        <taxon>Rickettsiales</taxon>
        <taxon>Rickettsiaceae</taxon>
        <taxon>Rickettsieae</taxon>
        <taxon>Candidatus Trichorickettsia</taxon>
    </lineage>
</organism>
<feature type="domain" description="N-acetylmuramoyl-L-alanine amidase" evidence="5">
    <location>
        <begin position="59"/>
        <end position="198"/>
    </location>
</feature>
<proteinExistence type="predicted"/>
<dbReference type="InterPro" id="IPR002502">
    <property type="entry name" value="Amidase_domain"/>
</dbReference>
<gene>
    <name evidence="6" type="ORF">Trichorick_00558</name>
</gene>
<dbReference type="RefSeq" id="WP_323738725.1">
    <property type="nucleotide sequence ID" value="NZ_CP112932.1"/>
</dbReference>
<dbReference type="InterPro" id="IPR051206">
    <property type="entry name" value="NAMLAA_amidase_2"/>
</dbReference>
<keyword evidence="4" id="KW-0961">Cell wall biogenesis/degradation</keyword>
<keyword evidence="3" id="KW-0378">Hydrolase</keyword>
<evidence type="ECO:0000256" key="2">
    <source>
        <dbReference type="ARBA" id="ARBA00011901"/>
    </source>
</evidence>
<sequence>MKSQDNSKIEELENLNINTTYLRKNAENFSLAPKGQEQDIEFNKCNYYTDRKANISAQYIVHTYSVGTLENTLAKMVLAEDQNITLTRGSGVSVHYVIDMDGTIYPLVPDNKKPWATGVGNLTSKSTLNHNIEAIKNDMNNFCIAIMSINDGKSPLTQKQYESNLKLTSHLVETHHINPEQVIALADWAPGRHIAPGPYFPWGNFAKNGIGLWADIERKKDPEVIVSYKQKPISEEVEHIQQALQELSQKYSTGNNLSEVVKQYCQTSKSFKEEFSAARIKDIDSQLTNGLGMVGIPNEKDYEGHLGSATLSEMLCFNLHHLGEQIINSPLQQVYDQGLWKDSSDSEARGLLGEWNANSQSILDAILDS</sequence>
<dbReference type="CDD" id="cd06583">
    <property type="entry name" value="PGRP"/>
    <property type="match status" value="1"/>
</dbReference>
<name>A0ABZ0UX78_9RICK</name>
<keyword evidence="7" id="KW-1185">Reference proteome</keyword>
<dbReference type="Proteomes" id="UP001326613">
    <property type="component" value="Chromosome"/>
</dbReference>
<evidence type="ECO:0000313" key="7">
    <source>
        <dbReference type="Proteomes" id="UP001326613"/>
    </source>
</evidence>
<dbReference type="InterPro" id="IPR036505">
    <property type="entry name" value="Amidase/PGRP_sf"/>
</dbReference>
<dbReference type="PANTHER" id="PTHR30417:SF1">
    <property type="entry name" value="N-ACETYLMURAMOYL-L-ALANINE AMIDASE AMID"/>
    <property type="match status" value="1"/>
</dbReference>
<evidence type="ECO:0000256" key="4">
    <source>
        <dbReference type="ARBA" id="ARBA00023316"/>
    </source>
</evidence>
<protein>
    <recommendedName>
        <fullName evidence="2">N-acetylmuramoyl-L-alanine amidase</fullName>
        <ecNumber evidence="2">3.5.1.28</ecNumber>
    </recommendedName>
</protein>
<evidence type="ECO:0000256" key="1">
    <source>
        <dbReference type="ARBA" id="ARBA00001561"/>
    </source>
</evidence>
<evidence type="ECO:0000256" key="3">
    <source>
        <dbReference type="ARBA" id="ARBA00022801"/>
    </source>
</evidence>
<dbReference type="EC" id="3.5.1.28" evidence="2"/>
<evidence type="ECO:0000259" key="5">
    <source>
        <dbReference type="Pfam" id="PF01510"/>
    </source>
</evidence>
<comment type="catalytic activity">
    <reaction evidence="1">
        <text>Hydrolyzes the link between N-acetylmuramoyl residues and L-amino acid residues in certain cell-wall glycopeptides.</text>
        <dbReference type="EC" id="3.5.1.28"/>
    </reaction>
</comment>
<dbReference type="EMBL" id="CP112932">
    <property type="protein sequence ID" value="WPY00674.1"/>
    <property type="molecule type" value="Genomic_DNA"/>
</dbReference>
<dbReference type="PANTHER" id="PTHR30417">
    <property type="entry name" value="N-ACETYLMURAMOYL-L-ALANINE AMIDASE AMID"/>
    <property type="match status" value="1"/>
</dbReference>